<name>A0AAD1NVI7_9ACTN</name>
<dbReference type="RefSeq" id="WP_227432016.1">
    <property type="nucleotide sequence ID" value="NZ_AP024747.1"/>
</dbReference>
<dbReference type="Gene3D" id="2.40.10.10">
    <property type="entry name" value="Trypsin-like serine proteases"/>
    <property type="match status" value="1"/>
</dbReference>
<gene>
    <name evidence="2" type="ORF">KB1_07490</name>
</gene>
<evidence type="ECO:0000256" key="1">
    <source>
        <dbReference type="SAM" id="MobiDB-lite"/>
    </source>
</evidence>
<dbReference type="AlphaFoldDB" id="A0AAD1NVI7"/>
<evidence type="ECO:0008006" key="4">
    <source>
        <dbReference type="Google" id="ProtNLM"/>
    </source>
</evidence>
<dbReference type="InterPro" id="IPR009003">
    <property type="entry name" value="Peptidase_S1_PA"/>
</dbReference>
<evidence type="ECO:0000313" key="2">
    <source>
        <dbReference type="EMBL" id="BCY24759.1"/>
    </source>
</evidence>
<dbReference type="SUPFAM" id="SSF50494">
    <property type="entry name" value="Trypsin-like serine proteases"/>
    <property type="match status" value="1"/>
</dbReference>
<feature type="compositionally biased region" description="Low complexity" evidence="1">
    <location>
        <begin position="13"/>
        <end position="27"/>
    </location>
</feature>
<reference evidence="2" key="1">
    <citation type="submission" date="2021-06" db="EMBL/GenBank/DDBJ databases">
        <title>Genome sequence of Cutibacterium modestum strain KB17-24694.</title>
        <authorList>
            <person name="Dekio I."/>
            <person name="Asahina A."/>
            <person name="Nishida M."/>
        </authorList>
    </citation>
    <scope>NUCLEOTIDE SEQUENCE</scope>
    <source>
        <strain evidence="2">KB17-24694</strain>
    </source>
</reference>
<dbReference type="Proteomes" id="UP000825072">
    <property type="component" value="Chromosome 1"/>
</dbReference>
<feature type="region of interest" description="Disordered" evidence="1">
    <location>
        <begin position="1"/>
        <end position="47"/>
    </location>
</feature>
<evidence type="ECO:0000313" key="3">
    <source>
        <dbReference type="Proteomes" id="UP000825072"/>
    </source>
</evidence>
<dbReference type="EMBL" id="AP024747">
    <property type="protein sequence ID" value="BCY24759.1"/>
    <property type="molecule type" value="Genomic_DNA"/>
</dbReference>
<organism evidence="2 3">
    <name type="scientific">Cutibacterium modestum</name>
    <dbReference type="NCBI Taxonomy" id="2559073"/>
    <lineage>
        <taxon>Bacteria</taxon>
        <taxon>Bacillati</taxon>
        <taxon>Actinomycetota</taxon>
        <taxon>Actinomycetes</taxon>
        <taxon>Propionibacteriales</taxon>
        <taxon>Propionibacteriaceae</taxon>
        <taxon>Cutibacterium</taxon>
    </lineage>
</organism>
<protein>
    <recommendedName>
        <fullName evidence="4">Peptidase S1 domain-containing protein</fullName>
    </recommendedName>
</protein>
<proteinExistence type="predicted"/>
<accession>A0AAD1NVI7</accession>
<feature type="region of interest" description="Disordered" evidence="1">
    <location>
        <begin position="82"/>
        <end position="108"/>
    </location>
</feature>
<sequence>MASAVPTPEIPDSVSASSSTAVVAPTTFGRPAAEITPRSKSDDETADLTAQDAKVLAYWTPERLATAVPYESATVDTAIDQSHEDSAATPTVPEGSTPPAPPLETVTPTTCSEGTILIPNRDTASSPLATPVTNFLNTNGKLFFNGYGKENAYCAASALNTDTKRVIITASHCVYDDGAWRQNVVFVPNYNNRNADPDPVGIWTIHTLRTFNAWINNSDLTHDVGMATLNNGGDSNPRIVDAVGGHGMYWNGSHAFDVSMMI</sequence>
<dbReference type="InterPro" id="IPR043504">
    <property type="entry name" value="Peptidase_S1_PA_chymotrypsin"/>
</dbReference>